<dbReference type="PANTHER" id="PTHR13061:SF29">
    <property type="entry name" value="GAMMA CARBONIC ANHYDRASE-LIKE 1, MITOCHONDRIAL-RELATED"/>
    <property type="match status" value="1"/>
</dbReference>
<evidence type="ECO:0000313" key="1">
    <source>
        <dbReference type="EMBL" id="PND36505.1"/>
    </source>
</evidence>
<dbReference type="Pfam" id="PF00132">
    <property type="entry name" value="Hexapep"/>
    <property type="match status" value="1"/>
</dbReference>
<reference evidence="1 2" key="1">
    <citation type="submission" date="2018-01" db="EMBL/GenBank/DDBJ databases">
        <title>Draft genome sequence of Paucibacter aquatile CR182 isolated from freshwater of the Nakdong River.</title>
        <authorList>
            <person name="Choi A."/>
            <person name="Chung E.J."/>
        </authorList>
    </citation>
    <scope>NUCLEOTIDE SEQUENCE [LARGE SCALE GENOMIC DNA]</scope>
    <source>
        <strain evidence="1 2">CR182</strain>
    </source>
</reference>
<dbReference type="InterPro" id="IPR001451">
    <property type="entry name" value="Hexapep"/>
</dbReference>
<dbReference type="Gene3D" id="2.160.10.10">
    <property type="entry name" value="Hexapeptide repeat proteins"/>
    <property type="match status" value="1"/>
</dbReference>
<protein>
    <submittedName>
        <fullName evidence="1">Gamma carbonic anhydrase family protein</fullName>
    </submittedName>
</protein>
<dbReference type="AlphaFoldDB" id="A0A2N8KSS4"/>
<dbReference type="OrthoDB" id="9803036at2"/>
<comment type="caution">
    <text evidence="1">The sequence shown here is derived from an EMBL/GenBank/DDBJ whole genome shotgun (WGS) entry which is preliminary data.</text>
</comment>
<dbReference type="InterPro" id="IPR011004">
    <property type="entry name" value="Trimer_LpxA-like_sf"/>
</dbReference>
<dbReference type="InterPro" id="IPR047324">
    <property type="entry name" value="LbH_gamma_CA-like"/>
</dbReference>
<name>A0A2N8KSS4_9BURK</name>
<evidence type="ECO:0000313" key="2">
    <source>
        <dbReference type="Proteomes" id="UP000235916"/>
    </source>
</evidence>
<dbReference type="InterPro" id="IPR050484">
    <property type="entry name" value="Transf_Hexapept/Carb_Anhydrase"/>
</dbReference>
<dbReference type="Proteomes" id="UP000235916">
    <property type="component" value="Unassembled WGS sequence"/>
</dbReference>
<sequence>MGIFQLDEHRPEVAASAWVADSAQIIGRVHLDEDVSIWFNAVLRGDSEHLHIGPGCNIQDGSVLHADHGFPLRLEAGVTVGHQVMLHGCTVGENSLIGIGAVVLNGARIGRDSIVGAGALVTEGKAFPDGSLIVGSPAKVVRELTPEQIEGLRASARHYIANGQRYASGLQDISGDYPQNSKAKP</sequence>
<proteinExistence type="predicted"/>
<dbReference type="CDD" id="cd04645">
    <property type="entry name" value="LbH_gamma_CA_like"/>
    <property type="match status" value="1"/>
</dbReference>
<keyword evidence="2" id="KW-1185">Reference proteome</keyword>
<organism evidence="1 2">
    <name type="scientific">Kinneretia aquatilis</name>
    <dbReference type="NCBI Taxonomy" id="2070761"/>
    <lineage>
        <taxon>Bacteria</taxon>
        <taxon>Pseudomonadati</taxon>
        <taxon>Pseudomonadota</taxon>
        <taxon>Betaproteobacteria</taxon>
        <taxon>Burkholderiales</taxon>
        <taxon>Sphaerotilaceae</taxon>
        <taxon>Roseateles</taxon>
    </lineage>
</organism>
<accession>A0A2N8KSS4</accession>
<dbReference type="EMBL" id="POSP01000004">
    <property type="protein sequence ID" value="PND36505.1"/>
    <property type="molecule type" value="Genomic_DNA"/>
</dbReference>
<dbReference type="SUPFAM" id="SSF51161">
    <property type="entry name" value="Trimeric LpxA-like enzymes"/>
    <property type="match status" value="1"/>
</dbReference>
<dbReference type="PANTHER" id="PTHR13061">
    <property type="entry name" value="DYNACTIN SUBUNIT P25"/>
    <property type="match status" value="1"/>
</dbReference>
<dbReference type="RefSeq" id="WP_102770278.1">
    <property type="nucleotide sequence ID" value="NZ_POSP01000004.1"/>
</dbReference>
<gene>
    <name evidence="1" type="ORF">C1O66_22780</name>
</gene>